<keyword evidence="5 6" id="KW-0472">Membrane</keyword>
<evidence type="ECO:0000313" key="9">
    <source>
        <dbReference type="EMBL" id="MBM7126961.1"/>
    </source>
</evidence>
<evidence type="ECO:0000256" key="5">
    <source>
        <dbReference type="ARBA" id="ARBA00023136"/>
    </source>
</evidence>
<evidence type="ECO:0000256" key="3">
    <source>
        <dbReference type="ARBA" id="ARBA00022692"/>
    </source>
</evidence>
<dbReference type="PANTHER" id="PTHR30572">
    <property type="entry name" value="MEMBRANE COMPONENT OF TRANSPORTER-RELATED"/>
    <property type="match status" value="1"/>
</dbReference>
<feature type="transmembrane region" description="Helical" evidence="6">
    <location>
        <begin position="285"/>
        <end position="312"/>
    </location>
</feature>
<dbReference type="PANTHER" id="PTHR30572:SF15">
    <property type="entry name" value="ABC TRANSPORTER PERMEASE"/>
    <property type="match status" value="1"/>
</dbReference>
<dbReference type="InterPro" id="IPR003838">
    <property type="entry name" value="ABC3_permease_C"/>
</dbReference>
<evidence type="ECO:0000256" key="6">
    <source>
        <dbReference type="SAM" id="Phobius"/>
    </source>
</evidence>
<keyword evidence="3 6" id="KW-0812">Transmembrane</keyword>
<feature type="domain" description="MacB-like periplasmic core" evidence="8">
    <location>
        <begin position="48"/>
        <end position="259"/>
    </location>
</feature>
<dbReference type="Pfam" id="PF02687">
    <property type="entry name" value="FtsX"/>
    <property type="match status" value="1"/>
</dbReference>
<sequence>MNMLVIFAVVLAMALLFALWMAFTRTGHQAASVTGVGLSTLRQRMGASAVVVIGIAGVVAVVVALLAMGEGYTETLRKTGSADSAIVMRGGSDNEVSSVLTHDSIVVIPNAPGIARDPQGKPIVSPEVVVAADLPMKSSRKGEEGSAQLRGVSDEAWAVRPNLKIIAGRKFQSGMRELIVGQGAERQFAGLEPGREVMLGNQRWLVTGVFASGDAMDSEIWGDASVIADANRRGSSRSSVLVKLTDATAFEGFKAALTRDPRLQVDVTTTLDYFSKQSANMAKMISVMVAVVGVIMALGAVFGALNTMFAAVATRAREIATLRAIGFRGVPVVVAVLLETMLLALAGGVIGGFLAWLIFDDYTASTMAMGTVGTVSFAFHVSPVLLGQGLLWALVIGFIGGLFPAVRAARLPVTTALREL</sequence>
<dbReference type="InterPro" id="IPR025857">
    <property type="entry name" value="MacB_PCD"/>
</dbReference>
<evidence type="ECO:0000256" key="1">
    <source>
        <dbReference type="ARBA" id="ARBA00004651"/>
    </source>
</evidence>
<dbReference type="EMBL" id="JADIKE010000038">
    <property type="protein sequence ID" value="MBM7126961.1"/>
    <property type="molecule type" value="Genomic_DNA"/>
</dbReference>
<keyword evidence="2" id="KW-1003">Cell membrane</keyword>
<comment type="subcellular location">
    <subcellularLocation>
        <location evidence="1">Cell membrane</location>
        <topology evidence="1">Multi-pass membrane protein</topology>
    </subcellularLocation>
</comment>
<evidence type="ECO:0000256" key="4">
    <source>
        <dbReference type="ARBA" id="ARBA00022989"/>
    </source>
</evidence>
<keyword evidence="10" id="KW-1185">Reference proteome</keyword>
<dbReference type="Proteomes" id="UP001430149">
    <property type="component" value="Unassembled WGS sequence"/>
</dbReference>
<feature type="transmembrane region" description="Helical" evidence="6">
    <location>
        <begin position="46"/>
        <end position="68"/>
    </location>
</feature>
<dbReference type="InterPro" id="IPR050250">
    <property type="entry name" value="Macrolide_Exporter_MacB"/>
</dbReference>
<protein>
    <submittedName>
        <fullName evidence="9">ABC transporter permease</fullName>
    </submittedName>
</protein>
<feature type="transmembrane region" description="Helical" evidence="6">
    <location>
        <begin position="391"/>
        <end position="409"/>
    </location>
</feature>
<comment type="caution">
    <text evidence="9">The sequence shown here is derived from an EMBL/GenBank/DDBJ whole genome shotgun (WGS) entry which is preliminary data.</text>
</comment>
<evidence type="ECO:0000259" key="8">
    <source>
        <dbReference type="Pfam" id="PF12704"/>
    </source>
</evidence>
<dbReference type="RefSeq" id="WP_204683506.1">
    <property type="nucleotide sequence ID" value="NZ_BSNR01000007.1"/>
</dbReference>
<dbReference type="Pfam" id="PF12704">
    <property type="entry name" value="MacB_PCD"/>
    <property type="match status" value="1"/>
</dbReference>
<accession>A0ABS2K722</accession>
<gene>
    <name evidence="9" type="ORF">ISP19_16415</name>
</gene>
<feature type="transmembrane region" description="Helical" evidence="6">
    <location>
        <begin position="332"/>
        <end position="359"/>
    </location>
</feature>
<name>A0ABS2K722_9GAMM</name>
<reference evidence="9" key="1">
    <citation type="submission" date="2020-10" db="EMBL/GenBank/DDBJ databases">
        <title>Phylogeny of dyella-like bacteria.</title>
        <authorList>
            <person name="Fu J."/>
        </authorList>
    </citation>
    <scope>NUCLEOTIDE SEQUENCE</scope>
    <source>
        <strain evidence="9">DHOC52</strain>
    </source>
</reference>
<organism evidence="9 10">
    <name type="scientific">Dyella flava</name>
    <dbReference type="NCBI Taxonomy" id="1920170"/>
    <lineage>
        <taxon>Bacteria</taxon>
        <taxon>Pseudomonadati</taxon>
        <taxon>Pseudomonadota</taxon>
        <taxon>Gammaproteobacteria</taxon>
        <taxon>Lysobacterales</taxon>
        <taxon>Rhodanobacteraceae</taxon>
        <taxon>Dyella</taxon>
    </lineage>
</organism>
<feature type="domain" description="ABC3 transporter permease C-terminal" evidence="7">
    <location>
        <begin position="291"/>
        <end position="412"/>
    </location>
</feature>
<evidence type="ECO:0000256" key="2">
    <source>
        <dbReference type="ARBA" id="ARBA00022475"/>
    </source>
</evidence>
<evidence type="ECO:0000313" key="10">
    <source>
        <dbReference type="Proteomes" id="UP001430149"/>
    </source>
</evidence>
<proteinExistence type="predicted"/>
<keyword evidence="4 6" id="KW-1133">Transmembrane helix</keyword>
<evidence type="ECO:0000259" key="7">
    <source>
        <dbReference type="Pfam" id="PF02687"/>
    </source>
</evidence>